<evidence type="ECO:0000313" key="1">
    <source>
        <dbReference type="EMBL" id="GEP67811.1"/>
    </source>
</evidence>
<evidence type="ECO:0000313" key="2">
    <source>
        <dbReference type="Proteomes" id="UP000321798"/>
    </source>
</evidence>
<keyword evidence="2" id="KW-1185">Reference proteome</keyword>
<dbReference type="EMBL" id="BKAL01000002">
    <property type="protein sequence ID" value="GEP67811.1"/>
    <property type="molecule type" value="Genomic_DNA"/>
</dbReference>
<reference evidence="1 2" key="1">
    <citation type="submission" date="2019-07" db="EMBL/GenBank/DDBJ databases">
        <title>Whole genome shotgun sequence of Cellulomonas soli NBRC 109434.</title>
        <authorList>
            <person name="Hosoyama A."/>
            <person name="Uohara A."/>
            <person name="Ohji S."/>
            <person name="Ichikawa N."/>
        </authorList>
    </citation>
    <scope>NUCLEOTIDE SEQUENCE [LARGE SCALE GENOMIC DNA]</scope>
    <source>
        <strain evidence="1 2">NBRC 109434</strain>
    </source>
</reference>
<comment type="caution">
    <text evidence="1">The sequence shown here is derived from an EMBL/GenBank/DDBJ whole genome shotgun (WGS) entry which is preliminary data.</text>
</comment>
<sequence length="174" mass="19496">MHLTDTVAKILARSWVGSYDVRATVDTIYQASDLATKRREFIDAARVGRAHLRDTDGTELVALRAGELEVLEGLAYWSGQHRRIERLLRDVAEPNVEQLGDLAWLRAFDRDDLLAFVDELYDCLIAASADRDLGVLGSAIAAWRATAQQLEDPLRRSVLLARHDPADFVEADRP</sequence>
<name>A0A512P9D2_9CELL</name>
<organism evidence="1 2">
    <name type="scientific">Cellulomonas soli</name>
    <dbReference type="NCBI Taxonomy" id="931535"/>
    <lineage>
        <taxon>Bacteria</taxon>
        <taxon>Bacillati</taxon>
        <taxon>Actinomycetota</taxon>
        <taxon>Actinomycetes</taxon>
        <taxon>Micrococcales</taxon>
        <taxon>Cellulomonadaceae</taxon>
        <taxon>Cellulomonas</taxon>
    </lineage>
</organism>
<protein>
    <submittedName>
        <fullName evidence="1">Uncharacterized protein</fullName>
    </submittedName>
</protein>
<accession>A0A512P9D2</accession>
<dbReference type="Proteomes" id="UP000321798">
    <property type="component" value="Unassembled WGS sequence"/>
</dbReference>
<proteinExistence type="predicted"/>
<dbReference type="AlphaFoldDB" id="A0A512P9D2"/>
<gene>
    <name evidence="1" type="ORF">CSO01_05260</name>
</gene>